<organism evidence="1 2">
    <name type="scientific">Coemansia linderi</name>
    <dbReference type="NCBI Taxonomy" id="2663919"/>
    <lineage>
        <taxon>Eukaryota</taxon>
        <taxon>Fungi</taxon>
        <taxon>Fungi incertae sedis</taxon>
        <taxon>Zoopagomycota</taxon>
        <taxon>Kickxellomycotina</taxon>
        <taxon>Kickxellomycetes</taxon>
        <taxon>Kickxellales</taxon>
        <taxon>Kickxellaceae</taxon>
        <taxon>Coemansia</taxon>
    </lineage>
</organism>
<evidence type="ECO:0000313" key="1">
    <source>
        <dbReference type="EMBL" id="KAJ2770503.1"/>
    </source>
</evidence>
<reference evidence="1" key="1">
    <citation type="submission" date="2022-07" db="EMBL/GenBank/DDBJ databases">
        <title>Phylogenomic reconstructions and comparative analyses of Kickxellomycotina fungi.</title>
        <authorList>
            <person name="Reynolds N.K."/>
            <person name="Stajich J.E."/>
            <person name="Barry K."/>
            <person name="Grigoriev I.V."/>
            <person name="Crous P."/>
            <person name="Smith M.E."/>
        </authorList>
    </citation>
    <scope>NUCLEOTIDE SEQUENCE</scope>
    <source>
        <strain evidence="1">BCRC 34191</strain>
    </source>
</reference>
<sequence>LNILHAEFDGYSEFSDSFSQLVSAGPVGIMQGDALVADTTDTALARLPSISQARQHRRTVTKLEGSLISEAGDENQVVVAIADAMTALNAAYAKCKILHGNISDRAILLQEAADRIKGVLADFDYASSVGDNVAEKPEFMLFQSIFSLENSGTGRSPLEDAESLFYLACILGTFGINREQRAEFVADPDMSILDWNKGTAAKIAKQKRCHMSTEGSFIEEIQAYMRDGPLRDLALDMYRALFLHPGTFGTRRISNGQLAAVRDGDLAAALQALPEINGTRDALALRLQFVNEIIRNLLEIVARHRDTALAILNSGVASTAPEAATRPGAGPSLKHYRDE</sequence>
<dbReference type="Proteomes" id="UP001140066">
    <property type="component" value="Unassembled WGS sequence"/>
</dbReference>
<proteinExistence type="predicted"/>
<comment type="caution">
    <text evidence="1">The sequence shown here is derived from an EMBL/GenBank/DDBJ whole genome shotgun (WGS) entry which is preliminary data.</text>
</comment>
<feature type="non-terminal residue" evidence="1">
    <location>
        <position position="1"/>
    </location>
</feature>
<keyword evidence="2" id="KW-1185">Reference proteome</keyword>
<feature type="non-terminal residue" evidence="1">
    <location>
        <position position="339"/>
    </location>
</feature>
<evidence type="ECO:0000313" key="2">
    <source>
        <dbReference type="Proteomes" id="UP001140066"/>
    </source>
</evidence>
<accession>A0ACC1JZH0</accession>
<name>A0ACC1JZH0_9FUNG</name>
<protein>
    <submittedName>
        <fullName evidence="1">Uncharacterized protein</fullName>
    </submittedName>
</protein>
<dbReference type="EMBL" id="JANBUK010002790">
    <property type="protein sequence ID" value="KAJ2770503.1"/>
    <property type="molecule type" value="Genomic_DNA"/>
</dbReference>
<gene>
    <name evidence="1" type="ORF">GGI18_005205</name>
</gene>